<dbReference type="STRING" id="1236970.JCM9140_1361"/>
<proteinExistence type="predicted"/>
<accession>W4Q097</accession>
<dbReference type="RefSeq" id="WP_034743684.1">
    <property type="nucleotide sequence ID" value="NZ_BAUT01000009.1"/>
</dbReference>
<comment type="caution">
    <text evidence="1">The sequence shown here is derived from an EMBL/GenBank/DDBJ whole genome shotgun (WGS) entry which is preliminary data.</text>
</comment>
<dbReference type="Gene3D" id="3.40.960.10">
    <property type="entry name" value="VSR Endonuclease"/>
    <property type="match status" value="1"/>
</dbReference>
<dbReference type="OrthoDB" id="2677830at2"/>
<name>W4Q097_9BACI</name>
<gene>
    <name evidence="1" type="ORF">JCM9140_1361</name>
</gene>
<sequence length="229" mass="27173">MGFEEEYQTFINEHLQARTGERLRRLQEGHKHAEMLFLKHVWWPLFHHFRYLHPEYEVNDFKDGKRYLDFAYIRPAIQICLEIDGYGPHLQNISRWQFSDSLERQNQLVIDGWTVIRFSYDQVKEKPRRCQQIIQQAIGRWLGDELDHTTLSLVEKEVLRLAISSGEAISPIKVEKHLKLSGKTVRKVLSQLVDKKMLLPASGTVRVRSYRLGNQVRHFDLINRRKNSP</sequence>
<dbReference type="EMBL" id="BAUT01000009">
    <property type="protein sequence ID" value="GAE25370.1"/>
    <property type="molecule type" value="Genomic_DNA"/>
</dbReference>
<evidence type="ECO:0000313" key="2">
    <source>
        <dbReference type="Proteomes" id="UP000018890"/>
    </source>
</evidence>
<dbReference type="AlphaFoldDB" id="W4Q097"/>
<organism evidence="1 2">
    <name type="scientific">Halalkalibacter wakoensis JCM 9140</name>
    <dbReference type="NCBI Taxonomy" id="1236970"/>
    <lineage>
        <taxon>Bacteria</taxon>
        <taxon>Bacillati</taxon>
        <taxon>Bacillota</taxon>
        <taxon>Bacilli</taxon>
        <taxon>Bacillales</taxon>
        <taxon>Bacillaceae</taxon>
        <taxon>Halalkalibacter</taxon>
    </lineage>
</organism>
<evidence type="ECO:0000313" key="1">
    <source>
        <dbReference type="EMBL" id="GAE25370.1"/>
    </source>
</evidence>
<keyword evidence="2" id="KW-1185">Reference proteome</keyword>
<protein>
    <recommendedName>
        <fullName evidence="3">DNA-binding response regulator</fullName>
    </recommendedName>
</protein>
<dbReference type="Proteomes" id="UP000018890">
    <property type="component" value="Unassembled WGS sequence"/>
</dbReference>
<reference evidence="1" key="1">
    <citation type="journal article" date="2014" name="Genome Announc.">
        <title>Draft Genome Sequences of Three Alkaliphilic Bacillus Strains, Bacillus wakoensis JCM 9140T, Bacillus akibai JCM 9157T, and Bacillus hemicellulosilyticus JCM 9152T.</title>
        <authorList>
            <person name="Yuki M."/>
            <person name="Oshima K."/>
            <person name="Suda W."/>
            <person name="Oshida Y."/>
            <person name="Kitamura K."/>
            <person name="Iida T."/>
            <person name="Hattori M."/>
            <person name="Ohkuma M."/>
        </authorList>
    </citation>
    <scope>NUCLEOTIDE SEQUENCE [LARGE SCALE GENOMIC DNA]</scope>
    <source>
        <strain evidence="1">JCM 9140</strain>
    </source>
</reference>
<evidence type="ECO:0008006" key="3">
    <source>
        <dbReference type="Google" id="ProtNLM"/>
    </source>
</evidence>